<dbReference type="Proteomes" id="UP000664218">
    <property type="component" value="Unassembled WGS sequence"/>
</dbReference>
<keyword evidence="3" id="KW-1185">Reference proteome</keyword>
<organism evidence="2 3">
    <name type="scientific">Proteiniclasticum aestuarii</name>
    <dbReference type="NCBI Taxonomy" id="2817862"/>
    <lineage>
        <taxon>Bacteria</taxon>
        <taxon>Bacillati</taxon>
        <taxon>Bacillota</taxon>
        <taxon>Clostridia</taxon>
        <taxon>Eubacteriales</taxon>
        <taxon>Clostridiaceae</taxon>
        <taxon>Proteiniclasticum</taxon>
    </lineage>
</organism>
<proteinExistence type="predicted"/>
<protein>
    <submittedName>
        <fullName evidence="2">Uncharacterized protein</fullName>
    </submittedName>
</protein>
<accession>A0A939HCG0</accession>
<reference evidence="2" key="1">
    <citation type="submission" date="2021-03" db="EMBL/GenBank/DDBJ databases">
        <title>Proteiniclasticum marinus sp. nov., isolated from tidal flat sediment.</title>
        <authorList>
            <person name="Namirimu T."/>
            <person name="Yang J.-A."/>
            <person name="Yang S.-H."/>
            <person name="Kim Y.-J."/>
            <person name="Kwon K.K."/>
        </authorList>
    </citation>
    <scope>NUCLEOTIDE SEQUENCE</scope>
    <source>
        <strain evidence="2">SCR006</strain>
    </source>
</reference>
<evidence type="ECO:0000313" key="3">
    <source>
        <dbReference type="Proteomes" id="UP000664218"/>
    </source>
</evidence>
<dbReference type="AlphaFoldDB" id="A0A939HCG0"/>
<evidence type="ECO:0000256" key="1">
    <source>
        <dbReference type="SAM" id="Phobius"/>
    </source>
</evidence>
<evidence type="ECO:0000313" key="2">
    <source>
        <dbReference type="EMBL" id="MBO1265780.1"/>
    </source>
</evidence>
<feature type="transmembrane region" description="Helical" evidence="1">
    <location>
        <begin position="53"/>
        <end position="74"/>
    </location>
</feature>
<gene>
    <name evidence="2" type="ORF">J3A84_12140</name>
</gene>
<keyword evidence="1" id="KW-0472">Membrane</keyword>
<dbReference type="RefSeq" id="WP_207600300.1">
    <property type="nucleotide sequence ID" value="NZ_JAFNJU010000009.1"/>
</dbReference>
<comment type="caution">
    <text evidence="2">The sequence shown here is derived from an EMBL/GenBank/DDBJ whole genome shotgun (WGS) entry which is preliminary data.</text>
</comment>
<keyword evidence="1" id="KW-1133">Transmembrane helix</keyword>
<dbReference type="EMBL" id="JAFNJU010000009">
    <property type="protein sequence ID" value="MBO1265780.1"/>
    <property type="molecule type" value="Genomic_DNA"/>
</dbReference>
<sequence length="75" mass="8672">MSDKKRNGFGNLDHILDEYARKERKIMENSCITGDDSGKTDDASFRKQRIMKIISVMTTFSLILGLLVFLVLWLF</sequence>
<keyword evidence="1" id="KW-0812">Transmembrane</keyword>
<name>A0A939HCG0_9CLOT</name>